<dbReference type="eggNOG" id="ENOG5033X5H">
    <property type="taxonomic scope" value="Bacteria"/>
</dbReference>
<feature type="chain" id="PRO_5003495169" evidence="2">
    <location>
        <begin position="36"/>
        <end position="200"/>
    </location>
</feature>
<evidence type="ECO:0000313" key="3">
    <source>
        <dbReference type="EMBL" id="GAB07763.1"/>
    </source>
</evidence>
<keyword evidence="4" id="KW-1185">Reference proteome</keyword>
<gene>
    <name evidence="3" type="ORF">GOAMR_72_00030</name>
</gene>
<dbReference type="RefSeq" id="WP_005193059.1">
    <property type="nucleotide sequence ID" value="NZ_BAED01000072.1"/>
</dbReference>
<feature type="compositionally biased region" description="Low complexity" evidence="1">
    <location>
        <begin position="187"/>
        <end position="200"/>
    </location>
</feature>
<proteinExistence type="predicted"/>
<name>G7GVY8_9ACTN</name>
<protein>
    <submittedName>
        <fullName evidence="3">Uncharacterized protein</fullName>
    </submittedName>
</protein>
<feature type="signal peptide" evidence="2">
    <location>
        <begin position="1"/>
        <end position="35"/>
    </location>
</feature>
<dbReference type="AlphaFoldDB" id="G7GVY8"/>
<organism evidence="3 4">
    <name type="scientific">Gordonia amarae NBRC 15530</name>
    <dbReference type="NCBI Taxonomy" id="1075090"/>
    <lineage>
        <taxon>Bacteria</taxon>
        <taxon>Bacillati</taxon>
        <taxon>Actinomycetota</taxon>
        <taxon>Actinomycetes</taxon>
        <taxon>Mycobacteriales</taxon>
        <taxon>Gordoniaceae</taxon>
        <taxon>Gordonia</taxon>
    </lineage>
</organism>
<feature type="region of interest" description="Disordered" evidence="1">
    <location>
        <begin position="157"/>
        <end position="200"/>
    </location>
</feature>
<keyword evidence="2" id="KW-0732">Signal</keyword>
<comment type="caution">
    <text evidence="3">The sequence shown here is derived from an EMBL/GenBank/DDBJ whole genome shotgun (WGS) entry which is preliminary data.</text>
</comment>
<dbReference type="STRING" id="1075090.GOAMR_72_00030"/>
<reference evidence="3 4" key="1">
    <citation type="submission" date="2011-11" db="EMBL/GenBank/DDBJ databases">
        <title>Whole genome shotgun sequence of Gordonia amarae NBRC 15530.</title>
        <authorList>
            <person name="Takarada H."/>
            <person name="Hosoyama A."/>
            <person name="Tsuchikane K."/>
            <person name="Katsumata H."/>
            <person name="Yamazaki S."/>
            <person name="Fujita N."/>
        </authorList>
    </citation>
    <scope>NUCLEOTIDE SEQUENCE [LARGE SCALE GENOMIC DNA]</scope>
    <source>
        <strain evidence="3 4">NBRC 15530</strain>
    </source>
</reference>
<sequence length="200" mass="20979">MNAQKMAALKKAGVATLAAAGLAAGTMVGTAPAQAAGPGDLQIRGSVKCVFGQWGQPWNQLWYMKRSLTVKNIGGTTIRDVTLTEINGRSVHIDEVKPGKTVMVYNKAAKRWQYPIETRWTGCVPSSISGYAIGPVIENLSNNLGAWRNEVTIGKNAPSTPSGIRAGNLEEQVEQNGGTGGTPLRPSTGSSSFGSSDFGS</sequence>
<dbReference type="EMBL" id="BAED01000072">
    <property type="protein sequence ID" value="GAB07763.1"/>
    <property type="molecule type" value="Genomic_DNA"/>
</dbReference>
<evidence type="ECO:0000256" key="2">
    <source>
        <dbReference type="SAM" id="SignalP"/>
    </source>
</evidence>
<accession>G7GVY8</accession>
<dbReference type="Proteomes" id="UP000006023">
    <property type="component" value="Unassembled WGS sequence"/>
</dbReference>
<evidence type="ECO:0000313" key="4">
    <source>
        <dbReference type="Proteomes" id="UP000006023"/>
    </source>
</evidence>
<evidence type="ECO:0000256" key="1">
    <source>
        <dbReference type="SAM" id="MobiDB-lite"/>
    </source>
</evidence>